<dbReference type="InterPro" id="IPR009057">
    <property type="entry name" value="Homeodomain-like_sf"/>
</dbReference>
<evidence type="ECO:0000313" key="9">
    <source>
        <dbReference type="EMBL" id="NXR39671.1"/>
    </source>
</evidence>
<name>A0A7L2KWF2_9PASS</name>
<dbReference type="GO" id="GO:0000978">
    <property type="term" value="F:RNA polymerase II cis-regulatory region sequence-specific DNA binding"/>
    <property type="evidence" value="ECO:0007669"/>
    <property type="project" value="TreeGrafter"/>
</dbReference>
<evidence type="ECO:0000256" key="6">
    <source>
        <dbReference type="RuleBase" id="RU000682"/>
    </source>
</evidence>
<proteinExistence type="predicted"/>
<dbReference type="AlphaFoldDB" id="A0A7L2KWF2"/>
<dbReference type="SMART" id="SM00389">
    <property type="entry name" value="HOX"/>
    <property type="match status" value="1"/>
</dbReference>
<keyword evidence="10" id="KW-1185">Reference proteome</keyword>
<evidence type="ECO:0000259" key="8">
    <source>
        <dbReference type="PROSITE" id="PS50071"/>
    </source>
</evidence>
<evidence type="ECO:0000256" key="2">
    <source>
        <dbReference type="ARBA" id="ARBA00023125"/>
    </source>
</evidence>
<keyword evidence="4 5" id="KW-0539">Nucleus</keyword>
<accession>A0A7L2KWF2</accession>
<feature type="region of interest" description="Disordered" evidence="7">
    <location>
        <begin position="1"/>
        <end position="26"/>
    </location>
</feature>
<keyword evidence="2 5" id="KW-0238">DNA-binding</keyword>
<dbReference type="PANTHER" id="PTHR45793">
    <property type="entry name" value="HOMEOBOX PROTEIN"/>
    <property type="match status" value="1"/>
</dbReference>
<dbReference type="GO" id="GO:0000981">
    <property type="term" value="F:DNA-binding transcription factor activity, RNA polymerase II-specific"/>
    <property type="evidence" value="ECO:0007669"/>
    <property type="project" value="TreeGrafter"/>
</dbReference>
<evidence type="ECO:0000313" key="10">
    <source>
        <dbReference type="Proteomes" id="UP000549157"/>
    </source>
</evidence>
<feature type="non-terminal residue" evidence="9">
    <location>
        <position position="65"/>
    </location>
</feature>
<organism evidence="9 10">
    <name type="scientific">Zosterops hypoxanthus</name>
    <dbReference type="NCBI Taxonomy" id="2485327"/>
    <lineage>
        <taxon>Eukaryota</taxon>
        <taxon>Metazoa</taxon>
        <taxon>Chordata</taxon>
        <taxon>Craniata</taxon>
        <taxon>Vertebrata</taxon>
        <taxon>Euteleostomi</taxon>
        <taxon>Archelosauria</taxon>
        <taxon>Archosauria</taxon>
        <taxon>Dinosauria</taxon>
        <taxon>Saurischia</taxon>
        <taxon>Theropoda</taxon>
        <taxon>Coelurosauria</taxon>
        <taxon>Aves</taxon>
        <taxon>Neognathae</taxon>
        <taxon>Neoaves</taxon>
        <taxon>Telluraves</taxon>
        <taxon>Australaves</taxon>
        <taxon>Passeriformes</taxon>
        <taxon>Sylvioidea</taxon>
        <taxon>Zosteropidae</taxon>
        <taxon>Zosterops</taxon>
    </lineage>
</organism>
<keyword evidence="3 5" id="KW-0371">Homeobox</keyword>
<dbReference type="SUPFAM" id="SSF46689">
    <property type="entry name" value="Homeodomain-like"/>
    <property type="match status" value="1"/>
</dbReference>
<dbReference type="PROSITE" id="PS50071">
    <property type="entry name" value="HOMEOBOX_2"/>
    <property type="match status" value="1"/>
</dbReference>
<reference evidence="9 10" key="1">
    <citation type="submission" date="2019-09" db="EMBL/GenBank/DDBJ databases">
        <title>Bird 10,000 Genomes (B10K) Project - Family phase.</title>
        <authorList>
            <person name="Zhang G."/>
        </authorList>
    </citation>
    <scope>NUCLEOTIDE SEQUENCE [LARGE SCALE GENOMIC DNA]</scope>
    <source>
        <strain evidence="9">B10K-DU-001-36</strain>
        <tissue evidence="9">Muscle</tissue>
    </source>
</reference>
<dbReference type="CDD" id="cd00086">
    <property type="entry name" value="homeodomain"/>
    <property type="match status" value="1"/>
</dbReference>
<evidence type="ECO:0000256" key="7">
    <source>
        <dbReference type="SAM" id="MobiDB-lite"/>
    </source>
</evidence>
<evidence type="ECO:0000256" key="3">
    <source>
        <dbReference type="ARBA" id="ARBA00023155"/>
    </source>
</evidence>
<gene>
    <name evidence="9" type="primary">Otx2_0</name>
    <name evidence="9" type="ORF">ZOSHYP_R02899</name>
</gene>
<sequence>NLGQSRVPPSPAGPGTPRKQRRERTTFTRAQLDVLEALFAKTRYPDIFMREEGALKINLPESRVQ</sequence>
<feature type="non-terminal residue" evidence="9">
    <location>
        <position position="1"/>
    </location>
</feature>
<evidence type="ECO:0000256" key="5">
    <source>
        <dbReference type="PROSITE-ProRule" id="PRU00108"/>
    </source>
</evidence>
<dbReference type="GO" id="GO:0005634">
    <property type="term" value="C:nucleus"/>
    <property type="evidence" value="ECO:0007669"/>
    <property type="project" value="UniProtKB-SubCell"/>
</dbReference>
<dbReference type="Gene3D" id="1.10.10.60">
    <property type="entry name" value="Homeodomain-like"/>
    <property type="match status" value="1"/>
</dbReference>
<dbReference type="Pfam" id="PF00046">
    <property type="entry name" value="Homeodomain"/>
    <property type="match status" value="1"/>
</dbReference>
<dbReference type="InterPro" id="IPR001356">
    <property type="entry name" value="HD"/>
</dbReference>
<dbReference type="PANTHER" id="PTHR45793:SF2">
    <property type="entry name" value="HOMEOBOX PROTEIN OTX2"/>
    <property type="match status" value="1"/>
</dbReference>
<dbReference type="OrthoDB" id="6159439at2759"/>
<dbReference type="EMBL" id="VWYL01024784">
    <property type="protein sequence ID" value="NXR39671.1"/>
    <property type="molecule type" value="Genomic_DNA"/>
</dbReference>
<feature type="domain" description="Homeobox" evidence="8">
    <location>
        <begin position="18"/>
        <end position="65"/>
    </location>
</feature>
<evidence type="ECO:0000256" key="1">
    <source>
        <dbReference type="ARBA" id="ARBA00004123"/>
    </source>
</evidence>
<comment type="subcellular location">
    <subcellularLocation>
        <location evidence="1 5 6">Nucleus</location>
    </subcellularLocation>
</comment>
<evidence type="ECO:0000256" key="4">
    <source>
        <dbReference type="ARBA" id="ARBA00023242"/>
    </source>
</evidence>
<protein>
    <submittedName>
        <fullName evidence="9">OTX2 protein</fullName>
    </submittedName>
</protein>
<dbReference type="Proteomes" id="UP000549157">
    <property type="component" value="Unassembled WGS sequence"/>
</dbReference>
<comment type="caution">
    <text evidence="9">The sequence shown here is derived from an EMBL/GenBank/DDBJ whole genome shotgun (WGS) entry which is preliminary data.</text>
</comment>